<dbReference type="Proteomes" id="UP000271162">
    <property type="component" value="Unassembled WGS sequence"/>
</dbReference>
<evidence type="ECO:0000256" key="1">
    <source>
        <dbReference type="SAM" id="MobiDB-lite"/>
    </source>
</evidence>
<protein>
    <submittedName>
        <fullName evidence="4">Doublecortin domain-containing protein</fullName>
    </submittedName>
</protein>
<accession>A0A0N4YAI3</accession>
<feature type="compositionally biased region" description="Low complexity" evidence="1">
    <location>
        <begin position="188"/>
        <end position="198"/>
    </location>
</feature>
<organism evidence="4">
    <name type="scientific">Nippostrongylus brasiliensis</name>
    <name type="common">Rat hookworm</name>
    <dbReference type="NCBI Taxonomy" id="27835"/>
    <lineage>
        <taxon>Eukaryota</taxon>
        <taxon>Metazoa</taxon>
        <taxon>Ecdysozoa</taxon>
        <taxon>Nematoda</taxon>
        <taxon>Chromadorea</taxon>
        <taxon>Rhabditida</taxon>
        <taxon>Rhabditina</taxon>
        <taxon>Rhabditomorpha</taxon>
        <taxon>Strongyloidea</taxon>
        <taxon>Heligmosomidae</taxon>
        <taxon>Nippostrongylus</taxon>
    </lineage>
</organism>
<feature type="region of interest" description="Disordered" evidence="1">
    <location>
        <begin position="154"/>
        <end position="269"/>
    </location>
</feature>
<proteinExistence type="predicted"/>
<dbReference type="Gene3D" id="2.120.10.30">
    <property type="entry name" value="TolB, C-terminal domain"/>
    <property type="match status" value="1"/>
</dbReference>
<sequence length="649" mass="72412">MRASTTCLLYKFVFKRYLDDSDFSNKQLECIHEEITNGVRLFARLKSHHRTIKIIHREQEMFNSAGTYAVLFFSDNMTCRTVNAVRRRVTYQSFEKFYCEVIPKPWSTPLYRFLFTDLSPEVAIPEEELVSIYNGLVEVARRLDKVRASRGLTYQAPEEPEEDNVCNPSSRSQSGSPVCHAGRMKAASSELSSQESTSHAAENLDSKSLGTRGQQADVPLDEFRKLSLEEGNKSRKNSDDENRNENTSPSIREGVSATPAAADSDEPAPSKEVLYARAKKQDGAKLRTSDSPFAVLDNTVKERGTGSQLAPINAAPKLRGSFRNRIRLTEFIKPYDGIKVSLLGSPSRKCDGKKLNRPLGVTFDEALEQWIVADTENNRVVMAPSGETLTSAQMIAPCAVAVIEPGHSFAVLTKYDIRIMYHRKDEWDLVVNHSGLLDSEPRIKRLTLKQLFEVVYKIGLAITDSGNLLTMEKIKGYWNINVYEAKNRATLVNSCPYPKTPNGLPSFLDVHRGFVIITDLGTQSIMRFSIELGSDKMGFQECVCLGTGPTNRGHIEIKYISGVFIDDDQNILVADAKGRSLQAGFMFNNRGIFLHAIKVTNGALPYISGIWVNKSGLIGACARAETNGGLYVYRIIMPPQSTHVPSLRR</sequence>
<dbReference type="EMBL" id="UYSL01021029">
    <property type="protein sequence ID" value="VDL76990.1"/>
    <property type="molecule type" value="Genomic_DNA"/>
</dbReference>
<feature type="compositionally biased region" description="Polar residues" evidence="1">
    <location>
        <begin position="166"/>
        <end position="176"/>
    </location>
</feature>
<dbReference type="AlphaFoldDB" id="A0A0N4YAI3"/>
<dbReference type="InterPro" id="IPR011042">
    <property type="entry name" value="6-blade_b-propeller_TolB-like"/>
</dbReference>
<evidence type="ECO:0000313" key="2">
    <source>
        <dbReference type="EMBL" id="VDL76990.1"/>
    </source>
</evidence>
<keyword evidence="3" id="KW-1185">Reference proteome</keyword>
<dbReference type="WBParaSite" id="NBR_0001340001-mRNA-1">
    <property type="protein sequence ID" value="NBR_0001340001-mRNA-1"/>
    <property type="gene ID" value="NBR_0001340001"/>
</dbReference>
<dbReference type="STRING" id="27835.A0A0N4YAI3"/>
<evidence type="ECO:0000313" key="4">
    <source>
        <dbReference type="WBParaSite" id="NBR_0001340001-mRNA-1"/>
    </source>
</evidence>
<dbReference type="PANTHER" id="PTHR40326:SF1">
    <property type="entry name" value="RING-TYPE DOMAIN-CONTAINING PROTEIN-RELATED"/>
    <property type="match status" value="1"/>
</dbReference>
<dbReference type="SUPFAM" id="SSF101898">
    <property type="entry name" value="NHL repeat"/>
    <property type="match status" value="1"/>
</dbReference>
<reference evidence="2 3" key="2">
    <citation type="submission" date="2018-11" db="EMBL/GenBank/DDBJ databases">
        <authorList>
            <consortium name="Pathogen Informatics"/>
        </authorList>
    </citation>
    <scope>NUCLEOTIDE SEQUENCE [LARGE SCALE GENOMIC DNA]</scope>
</reference>
<feature type="compositionally biased region" description="Basic and acidic residues" evidence="1">
    <location>
        <begin position="221"/>
        <end position="244"/>
    </location>
</feature>
<gene>
    <name evidence="2" type="ORF">NBR_LOCUS13401</name>
</gene>
<evidence type="ECO:0000313" key="3">
    <source>
        <dbReference type="Proteomes" id="UP000271162"/>
    </source>
</evidence>
<name>A0A0N4YAI3_NIPBR</name>
<reference evidence="4" key="1">
    <citation type="submission" date="2017-02" db="UniProtKB">
        <authorList>
            <consortium name="WormBaseParasite"/>
        </authorList>
    </citation>
    <scope>IDENTIFICATION</scope>
</reference>
<dbReference type="PANTHER" id="PTHR40326">
    <property type="entry name" value="PROTEIN CBG10816"/>
    <property type="match status" value="1"/>
</dbReference>